<dbReference type="Gramene" id="Psat05G0123600-T1">
    <property type="protein sequence ID" value="KAI5404017.1"/>
    <property type="gene ID" value="KIW84_051236"/>
</dbReference>
<organism evidence="2 3">
    <name type="scientific">Pisum sativum</name>
    <name type="common">Garden pea</name>
    <name type="synonym">Lathyrus oleraceus</name>
    <dbReference type="NCBI Taxonomy" id="3888"/>
    <lineage>
        <taxon>Eukaryota</taxon>
        <taxon>Viridiplantae</taxon>
        <taxon>Streptophyta</taxon>
        <taxon>Embryophyta</taxon>
        <taxon>Tracheophyta</taxon>
        <taxon>Spermatophyta</taxon>
        <taxon>Magnoliopsida</taxon>
        <taxon>eudicotyledons</taxon>
        <taxon>Gunneridae</taxon>
        <taxon>Pentapetalae</taxon>
        <taxon>rosids</taxon>
        <taxon>fabids</taxon>
        <taxon>Fabales</taxon>
        <taxon>Fabaceae</taxon>
        <taxon>Papilionoideae</taxon>
        <taxon>50 kb inversion clade</taxon>
        <taxon>NPAAA clade</taxon>
        <taxon>Hologalegina</taxon>
        <taxon>IRL clade</taxon>
        <taxon>Fabeae</taxon>
        <taxon>Lathyrus</taxon>
    </lineage>
</organism>
<proteinExistence type="predicted"/>
<dbReference type="PANTHER" id="PTHR33116">
    <property type="entry name" value="REVERSE TRANSCRIPTASE ZINC-BINDING DOMAIN-CONTAINING PROTEIN-RELATED-RELATED"/>
    <property type="match status" value="1"/>
</dbReference>
<keyword evidence="3" id="KW-1185">Reference proteome</keyword>
<dbReference type="PANTHER" id="PTHR33116:SF78">
    <property type="entry name" value="OS12G0587133 PROTEIN"/>
    <property type="match status" value="1"/>
</dbReference>
<comment type="caution">
    <text evidence="2">The sequence shown here is derived from an EMBL/GenBank/DDBJ whole genome shotgun (WGS) entry which is preliminary data.</text>
</comment>
<evidence type="ECO:0000259" key="1">
    <source>
        <dbReference type="Pfam" id="PF13966"/>
    </source>
</evidence>
<dbReference type="InterPro" id="IPR026960">
    <property type="entry name" value="RVT-Znf"/>
</dbReference>
<dbReference type="EMBL" id="JAMSHJ010000005">
    <property type="protein sequence ID" value="KAI5404017.1"/>
    <property type="molecule type" value="Genomic_DNA"/>
</dbReference>
<reference evidence="2 3" key="1">
    <citation type="journal article" date="2022" name="Nat. Genet.">
        <title>Improved pea reference genome and pan-genome highlight genomic features and evolutionary characteristics.</title>
        <authorList>
            <person name="Yang T."/>
            <person name="Liu R."/>
            <person name="Luo Y."/>
            <person name="Hu S."/>
            <person name="Wang D."/>
            <person name="Wang C."/>
            <person name="Pandey M.K."/>
            <person name="Ge S."/>
            <person name="Xu Q."/>
            <person name="Li N."/>
            <person name="Li G."/>
            <person name="Huang Y."/>
            <person name="Saxena R.K."/>
            <person name="Ji Y."/>
            <person name="Li M."/>
            <person name="Yan X."/>
            <person name="He Y."/>
            <person name="Liu Y."/>
            <person name="Wang X."/>
            <person name="Xiang C."/>
            <person name="Varshney R.K."/>
            <person name="Ding H."/>
            <person name="Gao S."/>
            <person name="Zong X."/>
        </authorList>
    </citation>
    <scope>NUCLEOTIDE SEQUENCE [LARGE SCALE GENOMIC DNA]</scope>
    <source>
        <strain evidence="2 3">cv. Zhongwan 6</strain>
    </source>
</reference>
<dbReference type="AlphaFoldDB" id="A0A9D5AAF5"/>
<evidence type="ECO:0000313" key="2">
    <source>
        <dbReference type="EMBL" id="KAI5404017.1"/>
    </source>
</evidence>
<protein>
    <recommendedName>
        <fullName evidence="1">Reverse transcriptase zinc-binding domain-containing protein</fullName>
    </recommendedName>
</protein>
<accession>A0A9D5AAF5</accession>
<dbReference type="Proteomes" id="UP001058974">
    <property type="component" value="Chromosome 5"/>
</dbReference>
<dbReference type="Pfam" id="PF13966">
    <property type="entry name" value="zf-RVT"/>
    <property type="match status" value="1"/>
</dbReference>
<name>A0A9D5AAF5_PEA</name>
<feature type="domain" description="Reverse transcriptase zinc-binding" evidence="1">
    <location>
        <begin position="121"/>
        <end position="181"/>
    </location>
</feature>
<evidence type="ECO:0000313" key="3">
    <source>
        <dbReference type="Proteomes" id="UP001058974"/>
    </source>
</evidence>
<sequence length="227" mass="26211">MLAGLPWSIEQDSINFIWSGNDCSRKLVIVAWKKIFQLRDHGGLGIRFWLLGNGNQIRFWKDVWCVNPLLEKTDMATLVDNGIDSDLRDIAQIDPSIEVSDNLVWRASNNGLLSLKESHINKSIPPSKSFLVWRLRHDKISTDDKLQQKGCILVSICSYHRTNMETFEHVFFHCPYVVRIWKWLGRILNSSTNITSKDDCWSLCNNSRSPQWSIIIKATIIFTFSSI</sequence>
<gene>
    <name evidence="2" type="ORF">KIW84_051236</name>
</gene>